<organism evidence="25">
    <name type="scientific">hydrothermal vent metagenome</name>
    <dbReference type="NCBI Taxonomy" id="652676"/>
    <lineage>
        <taxon>unclassified sequences</taxon>
        <taxon>metagenomes</taxon>
        <taxon>ecological metagenomes</taxon>
    </lineage>
</organism>
<dbReference type="AlphaFoldDB" id="A0A3B0SC62"/>
<evidence type="ECO:0000259" key="22">
    <source>
        <dbReference type="SMART" id="SM00278"/>
    </source>
</evidence>
<dbReference type="InterPro" id="IPR022311">
    <property type="entry name" value="PolX-like"/>
</dbReference>
<evidence type="ECO:0000313" key="25">
    <source>
        <dbReference type="EMBL" id="VAV98188.1"/>
    </source>
</evidence>
<comment type="cofactor">
    <cofactor evidence="1">
        <name>Mg(2+)</name>
        <dbReference type="ChEBI" id="CHEBI:18420"/>
    </cofactor>
</comment>
<dbReference type="Pfam" id="PF14791">
    <property type="entry name" value="DNA_pol_B_thumb"/>
    <property type="match status" value="1"/>
</dbReference>
<evidence type="ECO:0000256" key="13">
    <source>
        <dbReference type="ARBA" id="ARBA00022932"/>
    </source>
</evidence>
<dbReference type="InterPro" id="IPR050243">
    <property type="entry name" value="PHP_phosphatase"/>
</dbReference>
<keyword evidence="13" id="KW-0239">DNA-directed DNA polymerase</keyword>
<dbReference type="CDD" id="cd07436">
    <property type="entry name" value="PHP_PolX"/>
    <property type="match status" value="1"/>
</dbReference>
<dbReference type="Gene3D" id="3.30.460.10">
    <property type="entry name" value="Beta Polymerase, domain 2"/>
    <property type="match status" value="1"/>
</dbReference>
<name>A0A3B0SC62_9ZZZZ</name>
<feature type="domain" description="DNA-directed DNA polymerase X" evidence="24">
    <location>
        <begin position="3"/>
        <end position="320"/>
    </location>
</feature>
<dbReference type="Gene3D" id="3.30.210.10">
    <property type="entry name" value="DNA polymerase, thumb domain"/>
    <property type="match status" value="1"/>
</dbReference>
<dbReference type="GO" id="GO:0003887">
    <property type="term" value="F:DNA-directed DNA polymerase activity"/>
    <property type="evidence" value="ECO:0007669"/>
    <property type="project" value="UniProtKB-KW"/>
</dbReference>
<dbReference type="Gene3D" id="3.20.20.140">
    <property type="entry name" value="Metal-dependent hydrolases"/>
    <property type="match status" value="1"/>
</dbReference>
<dbReference type="EC" id="4.2.99.18" evidence="4"/>
<evidence type="ECO:0000256" key="4">
    <source>
        <dbReference type="ARBA" id="ARBA00012720"/>
    </source>
</evidence>
<dbReference type="InterPro" id="IPR002008">
    <property type="entry name" value="DNA_pol_X_beta-like"/>
</dbReference>
<dbReference type="GO" id="GO:0006281">
    <property type="term" value="P:DNA repair"/>
    <property type="evidence" value="ECO:0007669"/>
    <property type="project" value="UniProtKB-KW"/>
</dbReference>
<dbReference type="GO" id="GO:0008270">
    <property type="term" value="F:zinc ion binding"/>
    <property type="evidence" value="ECO:0007669"/>
    <property type="project" value="TreeGrafter"/>
</dbReference>
<dbReference type="GO" id="GO:0003677">
    <property type="term" value="F:DNA binding"/>
    <property type="evidence" value="ECO:0007669"/>
    <property type="project" value="InterPro"/>
</dbReference>
<dbReference type="InterPro" id="IPR047967">
    <property type="entry name" value="PolX_PHP"/>
</dbReference>
<dbReference type="Pfam" id="PF02811">
    <property type="entry name" value="PHP"/>
    <property type="match status" value="1"/>
</dbReference>
<dbReference type="Gene3D" id="1.10.150.20">
    <property type="entry name" value="5' to 3' exonuclease, C-terminal subdomain"/>
    <property type="match status" value="1"/>
</dbReference>
<evidence type="ECO:0000256" key="7">
    <source>
        <dbReference type="ARBA" id="ARBA00022634"/>
    </source>
</evidence>
<dbReference type="InterPro" id="IPR003141">
    <property type="entry name" value="Pol/His_phosphatase_N"/>
</dbReference>
<dbReference type="InterPro" id="IPR037160">
    <property type="entry name" value="DNA_Pol_thumb_sf"/>
</dbReference>
<dbReference type="InterPro" id="IPR010996">
    <property type="entry name" value="HHH_MUS81"/>
</dbReference>
<feature type="domain" description="Helix-hairpin-helix DNA-binding motif class 1" evidence="22">
    <location>
        <begin position="54"/>
        <end position="73"/>
    </location>
</feature>
<dbReference type="SUPFAM" id="SSF47781">
    <property type="entry name" value="RuvA domain 2-like"/>
    <property type="match status" value="1"/>
</dbReference>
<comment type="catalytic activity">
    <reaction evidence="18">
        <text>2'-deoxyribonucleotide-(2'-deoxyribose 5'-phosphate)-2'-deoxyribonucleotide-DNA = a 3'-end 2'-deoxyribonucleotide-(2,3-dehydro-2,3-deoxyribose 5'-phosphate)-DNA + a 5'-end 5'-phospho-2'-deoxyribonucleoside-DNA + H(+)</text>
        <dbReference type="Rhea" id="RHEA:66592"/>
        <dbReference type="Rhea" id="RHEA-COMP:13180"/>
        <dbReference type="Rhea" id="RHEA-COMP:16897"/>
        <dbReference type="Rhea" id="RHEA-COMP:17067"/>
        <dbReference type="ChEBI" id="CHEBI:15378"/>
        <dbReference type="ChEBI" id="CHEBI:136412"/>
        <dbReference type="ChEBI" id="CHEBI:157695"/>
        <dbReference type="ChEBI" id="CHEBI:167181"/>
        <dbReference type="EC" id="4.2.99.18"/>
    </reaction>
</comment>
<evidence type="ECO:0000256" key="16">
    <source>
        <dbReference type="ARBA" id="ARBA00035717"/>
    </source>
</evidence>
<comment type="catalytic activity">
    <reaction evidence="21">
        <text>DNA(n) + a 2'-deoxyribonucleoside 5'-triphosphate = DNA(n+1) + diphosphate</text>
        <dbReference type="Rhea" id="RHEA:22508"/>
        <dbReference type="Rhea" id="RHEA-COMP:17339"/>
        <dbReference type="Rhea" id="RHEA-COMP:17340"/>
        <dbReference type="ChEBI" id="CHEBI:33019"/>
        <dbReference type="ChEBI" id="CHEBI:61560"/>
        <dbReference type="ChEBI" id="CHEBI:173112"/>
        <dbReference type="EC" id="2.7.7.7"/>
    </reaction>
</comment>
<sequence>MKPSNASIIAALRQLVDYTRLEDGQSQSFRTRAYEKAIDAIAASPHDVADLSIEELKAIEGVGDSTARKIVEFVANGRIGKVERLKERFPPSMLDLMKIPGLGPKTVLTLKEHLGVVDVAGLEEALDKQLLRDLPGLGAKSEEKIARSIELLGIHSSESRTPIFDAMGIAMRVMAELRSSVDIVRMEYAGSLRRLSETIGDVDILVGSDDPEAIIARFLELPGITATLGAGRTKASIVIDDVIQVDLRVVPEGNFGAAWLYFTGSKGHNIELRQRSLDRGLTLNEYALSSVESGEVVASVTEGEIYAALSLPWITPEIREGTGEITVADEGRLPTPISLEDIRGDLHVHTDWSGDGRSGLDEMLDAAVARSLEYVAITDHAENLYMNGLSRERMVAQHAEIERHREERDDITILHGAELNIAADGSIDYDPEFLEMFDITVASVHSHFDLDEPEQTARLIAAIENPAVSILGHPTGRLIGRRPAIRFDLDAVLEATAATGTVIEINSSLQRLDLPATFLRRAVGVDGVRFAISTDSHHTASFANLQWGVALARKGWVSTDKVVNSLPKDEFLASMGL</sequence>
<evidence type="ECO:0000256" key="14">
    <source>
        <dbReference type="ARBA" id="ARBA00023053"/>
    </source>
</evidence>
<feature type="domain" description="Helix-hairpin-helix DNA-binding motif class 1" evidence="22">
    <location>
        <begin position="129"/>
        <end position="148"/>
    </location>
</feature>
<proteinExistence type="predicted"/>
<keyword evidence="12" id="KW-0832">Ubl conjugation</keyword>
<dbReference type="PRINTS" id="PR00870">
    <property type="entry name" value="DNAPOLXBETA"/>
</dbReference>
<dbReference type="InterPro" id="IPR004013">
    <property type="entry name" value="PHP_dom"/>
</dbReference>
<dbReference type="PANTHER" id="PTHR36928">
    <property type="entry name" value="PHOSPHATASE YCDX-RELATED"/>
    <property type="match status" value="1"/>
</dbReference>
<protein>
    <recommendedName>
        <fullName evidence="5">DNA polymerase beta</fullName>
        <ecNumber evidence="3">2.7.7.7</ecNumber>
        <ecNumber evidence="4">4.2.99.18</ecNumber>
    </recommendedName>
    <alternativeName>
        <fullName evidence="16">5'-deoxyribose-phosphate lyase</fullName>
    </alternativeName>
    <alternativeName>
        <fullName evidence="17">AP lyase</fullName>
    </alternativeName>
</protein>
<evidence type="ECO:0000256" key="21">
    <source>
        <dbReference type="ARBA" id="ARBA00049244"/>
    </source>
</evidence>
<keyword evidence="11" id="KW-0227">DNA damage</keyword>
<keyword evidence="7" id="KW-0237">DNA synthesis</keyword>
<evidence type="ECO:0000259" key="24">
    <source>
        <dbReference type="SMART" id="SM00483"/>
    </source>
</evidence>
<dbReference type="NCBIfam" id="NF006375">
    <property type="entry name" value="PRK08609.1"/>
    <property type="match status" value="1"/>
</dbReference>
<dbReference type="InterPro" id="IPR002054">
    <property type="entry name" value="DNA-dir_DNA_pol_X"/>
</dbReference>
<dbReference type="Pfam" id="PF14520">
    <property type="entry name" value="HHH_5"/>
    <property type="match status" value="1"/>
</dbReference>
<dbReference type="SUPFAM" id="SSF89550">
    <property type="entry name" value="PHP domain-like"/>
    <property type="match status" value="1"/>
</dbReference>
<dbReference type="InterPro" id="IPR043519">
    <property type="entry name" value="NT_sf"/>
</dbReference>
<dbReference type="InterPro" id="IPR027421">
    <property type="entry name" value="DNA_pol_lamdba_lyase_dom_sf"/>
</dbReference>
<dbReference type="InterPro" id="IPR010994">
    <property type="entry name" value="RuvA_2-like"/>
</dbReference>
<dbReference type="GO" id="GO:0005829">
    <property type="term" value="C:cytosol"/>
    <property type="evidence" value="ECO:0007669"/>
    <property type="project" value="TreeGrafter"/>
</dbReference>
<evidence type="ECO:0000256" key="11">
    <source>
        <dbReference type="ARBA" id="ARBA00022763"/>
    </source>
</evidence>
<evidence type="ECO:0000256" key="5">
    <source>
        <dbReference type="ARBA" id="ARBA00020020"/>
    </source>
</evidence>
<keyword evidence="8" id="KW-0808">Transferase</keyword>
<dbReference type="CDD" id="cd00141">
    <property type="entry name" value="NT_POLXc"/>
    <property type="match status" value="1"/>
</dbReference>
<evidence type="ECO:0000256" key="8">
    <source>
        <dbReference type="ARBA" id="ARBA00022679"/>
    </source>
</evidence>
<dbReference type="GO" id="GO:0042578">
    <property type="term" value="F:phosphoric ester hydrolase activity"/>
    <property type="evidence" value="ECO:0007669"/>
    <property type="project" value="TreeGrafter"/>
</dbReference>
<keyword evidence="15" id="KW-0234">DNA repair</keyword>
<evidence type="ECO:0000256" key="9">
    <source>
        <dbReference type="ARBA" id="ARBA00022695"/>
    </source>
</evidence>
<feature type="domain" description="Polymerase/histidinol phosphatase N-terminal" evidence="23">
    <location>
        <begin position="344"/>
        <end position="423"/>
    </location>
</feature>
<dbReference type="PIRSF" id="PIRSF005047">
    <property type="entry name" value="UCP005047_YshC"/>
    <property type="match status" value="1"/>
</dbReference>
<dbReference type="Pfam" id="PF14716">
    <property type="entry name" value="HHH_8"/>
    <property type="match status" value="1"/>
</dbReference>
<dbReference type="InterPro" id="IPR016195">
    <property type="entry name" value="Pol/histidinol_Pase-like"/>
</dbReference>
<evidence type="ECO:0000256" key="17">
    <source>
        <dbReference type="ARBA" id="ARBA00035726"/>
    </source>
</evidence>
<dbReference type="PANTHER" id="PTHR36928:SF1">
    <property type="entry name" value="PHOSPHATASE YCDX-RELATED"/>
    <property type="match status" value="1"/>
</dbReference>
<dbReference type="SUPFAM" id="SSF81301">
    <property type="entry name" value="Nucleotidyltransferase"/>
    <property type="match status" value="1"/>
</dbReference>
<dbReference type="InterPro" id="IPR003583">
    <property type="entry name" value="Hlx-hairpin-Hlx_DNA-bd_motif"/>
</dbReference>
<evidence type="ECO:0000259" key="23">
    <source>
        <dbReference type="SMART" id="SM00481"/>
    </source>
</evidence>
<evidence type="ECO:0000256" key="20">
    <source>
        <dbReference type="ARBA" id="ARBA00045548"/>
    </source>
</evidence>
<reference evidence="25" key="1">
    <citation type="submission" date="2018-06" db="EMBL/GenBank/DDBJ databases">
        <authorList>
            <person name="Zhirakovskaya E."/>
        </authorList>
    </citation>
    <scope>NUCLEOTIDE SEQUENCE</scope>
</reference>
<dbReference type="SMART" id="SM00481">
    <property type="entry name" value="POLIIIAc"/>
    <property type="match status" value="1"/>
</dbReference>
<dbReference type="Gene3D" id="1.10.150.110">
    <property type="entry name" value="DNA polymerase beta, N-terminal domain-like"/>
    <property type="match status" value="1"/>
</dbReference>
<keyword evidence="6" id="KW-0488">Methylation</keyword>
<dbReference type="InterPro" id="IPR029398">
    <property type="entry name" value="PolB_thumb"/>
</dbReference>
<accession>A0A3B0SC62</accession>
<comment type="catalytic activity">
    <reaction evidence="19">
        <text>a 5'-end 2'-deoxyribose-2'-deoxyribonucleotide-DNA = (2E,4S)-4-hydroxypenten-2-al-5-phosphate + a 5'-end 5'-phospho-2'-deoxyribonucleoside-DNA + H(+)</text>
        <dbReference type="Rhea" id="RHEA:76255"/>
        <dbReference type="Rhea" id="RHEA-COMP:13180"/>
        <dbReference type="Rhea" id="RHEA-COMP:18657"/>
        <dbReference type="ChEBI" id="CHEBI:15378"/>
        <dbReference type="ChEBI" id="CHEBI:136412"/>
        <dbReference type="ChEBI" id="CHEBI:195194"/>
        <dbReference type="ChEBI" id="CHEBI:195195"/>
    </reaction>
</comment>
<feature type="domain" description="Helix-hairpin-helix DNA-binding motif class 1" evidence="22">
    <location>
        <begin position="94"/>
        <end position="113"/>
    </location>
</feature>
<evidence type="ECO:0000256" key="3">
    <source>
        <dbReference type="ARBA" id="ARBA00012417"/>
    </source>
</evidence>
<keyword evidence="10" id="KW-0235">DNA replication</keyword>
<dbReference type="EMBL" id="UOEI01000225">
    <property type="protein sequence ID" value="VAV98188.1"/>
    <property type="molecule type" value="Genomic_DNA"/>
</dbReference>
<dbReference type="SMART" id="SM00278">
    <property type="entry name" value="HhH1"/>
    <property type="match status" value="3"/>
</dbReference>
<evidence type="ECO:0000256" key="6">
    <source>
        <dbReference type="ARBA" id="ARBA00022481"/>
    </source>
</evidence>
<comment type="function">
    <text evidence="20">Repair polymerase that plays a key role in base-excision repair. During this process, the damaged base is excised by specific DNA glycosylases, the DNA backbone is nicked at the abasic site by an apurinic/apyrimidic (AP) endonuclease, and POLB removes 5'-deoxyribose-phosphate from the preincised AP site acting as a 5'-deoxyribose-phosphate lyase (5'-dRP lyase); through its DNA polymerase activity, it adds one nucleotide to the 3' end of the arising single-nucleotide gap. Conducts 'gap-filling' DNA synthesis in a stepwise distributive fashion rather than in a processive fashion as for other DNA polymerases. It is also able to cleave sugar-phosphate bonds 3' to an intact AP site, acting as an AP lyase.</text>
</comment>
<keyword evidence="14" id="KW-0915">Sodium</keyword>
<keyword evidence="9" id="KW-0548">Nucleotidyltransferase</keyword>
<evidence type="ECO:0000256" key="12">
    <source>
        <dbReference type="ARBA" id="ARBA00022843"/>
    </source>
</evidence>
<evidence type="ECO:0000256" key="15">
    <source>
        <dbReference type="ARBA" id="ARBA00023204"/>
    </source>
</evidence>
<dbReference type="SMART" id="SM00483">
    <property type="entry name" value="POLXc"/>
    <property type="match status" value="1"/>
</dbReference>
<evidence type="ECO:0000256" key="2">
    <source>
        <dbReference type="ARBA" id="ARBA00004496"/>
    </source>
</evidence>
<evidence type="ECO:0000256" key="1">
    <source>
        <dbReference type="ARBA" id="ARBA00001946"/>
    </source>
</evidence>
<dbReference type="SUPFAM" id="SSF47802">
    <property type="entry name" value="DNA polymerase beta, N-terminal domain-like"/>
    <property type="match status" value="1"/>
</dbReference>
<evidence type="ECO:0000256" key="18">
    <source>
        <dbReference type="ARBA" id="ARBA00044632"/>
    </source>
</evidence>
<dbReference type="EC" id="2.7.7.7" evidence="3"/>
<evidence type="ECO:0000256" key="19">
    <source>
        <dbReference type="ARBA" id="ARBA00044678"/>
    </source>
</evidence>
<gene>
    <name evidence="25" type="ORF">MNBD_ACTINO01-2403</name>
</gene>
<comment type="subcellular location">
    <subcellularLocation>
        <location evidence="2">Cytoplasm</location>
    </subcellularLocation>
</comment>
<evidence type="ECO:0000256" key="10">
    <source>
        <dbReference type="ARBA" id="ARBA00022705"/>
    </source>
</evidence>
<dbReference type="GO" id="GO:0140078">
    <property type="term" value="F:class I DNA-(apurinic or apyrimidinic site) endonuclease activity"/>
    <property type="evidence" value="ECO:0007669"/>
    <property type="project" value="UniProtKB-EC"/>
</dbReference>